<evidence type="ECO:0000313" key="4">
    <source>
        <dbReference type="Proteomes" id="UP000824109"/>
    </source>
</evidence>
<reference evidence="3" key="2">
    <citation type="journal article" date="2021" name="PeerJ">
        <title>Extensive microbial diversity within the chicken gut microbiome revealed by metagenomics and culture.</title>
        <authorList>
            <person name="Gilroy R."/>
            <person name="Ravi A."/>
            <person name="Getino M."/>
            <person name="Pursley I."/>
            <person name="Horton D.L."/>
            <person name="Alikhan N.F."/>
            <person name="Baker D."/>
            <person name="Gharbi K."/>
            <person name="Hall N."/>
            <person name="Watson M."/>
            <person name="Adriaenssens E.M."/>
            <person name="Foster-Nyarko E."/>
            <person name="Jarju S."/>
            <person name="Secka A."/>
            <person name="Antonio M."/>
            <person name="Oren A."/>
            <person name="Chaudhuri R.R."/>
            <person name="La Ragione R."/>
            <person name="Hildebrand F."/>
            <person name="Pallen M.J."/>
        </authorList>
    </citation>
    <scope>NUCLEOTIDE SEQUENCE</scope>
    <source>
        <strain evidence="3">USAMLcec3-3695</strain>
    </source>
</reference>
<sequence>MRRFRTFIITKQHIYRAAIALTAAAAFTACAVIAFPDKGDTEPEAVTAYSPAEEGTSYEDDSYKDIIEQGLPNENDGASLLGTIKKLVGLDADKPETIINSASETIKEAAEQGSGGTDQPSSEAAPSQPATEPPPTEAPVQVRAELPSHEEIASSVGLEINNATNYNVDLDAMCAAELATKLTHEGPEVLIVHTHTTECFDGDAMSGESERTTNPDLNMCAVGDVIAETLEAHGIETVHDTSIHDYPTYQSAYTRTLETINKNMEQYPSIKVVLDVHRDAYIYNDGSKLRVAAEINGAETAQVMLVIGTDSMGLYHPHWRDNLTLAAKIQNAAEIMYPGLMRPINLRRERFNMHVTRGSLLLEIGSNGNSLAEAKTAGAYIADAIAAALLNG</sequence>
<dbReference type="EMBL" id="DVNB01000109">
    <property type="protein sequence ID" value="HIU58287.1"/>
    <property type="molecule type" value="Genomic_DNA"/>
</dbReference>
<dbReference type="PROSITE" id="PS51257">
    <property type="entry name" value="PROKAR_LIPOPROTEIN"/>
    <property type="match status" value="1"/>
</dbReference>
<feature type="compositionally biased region" description="Low complexity" evidence="1">
    <location>
        <begin position="119"/>
        <end position="130"/>
    </location>
</feature>
<dbReference type="NCBIfam" id="TIGR02867">
    <property type="entry name" value="spore_II_P"/>
    <property type="match status" value="1"/>
</dbReference>
<organism evidence="3 4">
    <name type="scientific">Candidatus Ornithomonoglobus merdipullorum</name>
    <dbReference type="NCBI Taxonomy" id="2840895"/>
    <lineage>
        <taxon>Bacteria</taxon>
        <taxon>Bacillati</taxon>
        <taxon>Bacillota</taxon>
        <taxon>Clostridia</taxon>
        <taxon>Candidatus Ornithomonoglobus</taxon>
    </lineage>
</organism>
<comment type="caution">
    <text evidence="3">The sequence shown here is derived from an EMBL/GenBank/DDBJ whole genome shotgun (WGS) entry which is preliminary data.</text>
</comment>
<dbReference type="InterPro" id="IPR010897">
    <property type="entry name" value="Spore_II_P"/>
</dbReference>
<feature type="signal peptide" evidence="2">
    <location>
        <begin position="1"/>
        <end position="31"/>
    </location>
</feature>
<dbReference type="Proteomes" id="UP000824109">
    <property type="component" value="Unassembled WGS sequence"/>
</dbReference>
<gene>
    <name evidence="3" type="ORF">IAA61_10835</name>
</gene>
<keyword evidence="2" id="KW-0732">Signal</keyword>
<evidence type="ECO:0000256" key="1">
    <source>
        <dbReference type="SAM" id="MobiDB-lite"/>
    </source>
</evidence>
<reference evidence="3" key="1">
    <citation type="submission" date="2020-10" db="EMBL/GenBank/DDBJ databases">
        <authorList>
            <person name="Gilroy R."/>
        </authorList>
    </citation>
    <scope>NUCLEOTIDE SEQUENCE</scope>
    <source>
        <strain evidence="3">USAMLcec3-3695</strain>
    </source>
</reference>
<proteinExistence type="predicted"/>
<dbReference type="AlphaFoldDB" id="A0A9D1MDZ0"/>
<feature type="chain" id="PRO_5039615486" evidence="2">
    <location>
        <begin position="32"/>
        <end position="392"/>
    </location>
</feature>
<evidence type="ECO:0000313" key="3">
    <source>
        <dbReference type="EMBL" id="HIU58287.1"/>
    </source>
</evidence>
<dbReference type="Pfam" id="PF07454">
    <property type="entry name" value="SpoIIP"/>
    <property type="match status" value="1"/>
</dbReference>
<protein>
    <submittedName>
        <fullName evidence="3">Stage II sporulation protein P</fullName>
    </submittedName>
</protein>
<name>A0A9D1MDZ0_9FIRM</name>
<accession>A0A9D1MDZ0</accession>
<feature type="region of interest" description="Disordered" evidence="1">
    <location>
        <begin position="108"/>
        <end position="141"/>
    </location>
</feature>
<evidence type="ECO:0000256" key="2">
    <source>
        <dbReference type="SAM" id="SignalP"/>
    </source>
</evidence>